<reference evidence="6" key="1">
    <citation type="submission" date="2013-10" db="EMBL/GenBank/DDBJ databases">
        <title>Genomic analysis of the causative agents of coccidiosis in chickens.</title>
        <authorList>
            <person name="Reid A.J."/>
            <person name="Blake D."/>
            <person name="Billington K."/>
            <person name="Browne H."/>
            <person name="Dunn M."/>
            <person name="Hung S."/>
            <person name="Kawahara F."/>
            <person name="Miranda-Saavedra D."/>
            <person name="Mourier T."/>
            <person name="Nagra H."/>
            <person name="Otto T.D."/>
            <person name="Rawlings N."/>
            <person name="Sanchez A."/>
            <person name="Sanders M."/>
            <person name="Subramaniam C."/>
            <person name="Tay Y."/>
            <person name="Dear P."/>
            <person name="Doerig C."/>
            <person name="Gruber A."/>
            <person name="Parkinson J."/>
            <person name="Shirley M."/>
            <person name="Wan K.L."/>
            <person name="Berriman M."/>
            <person name="Tomley F."/>
            <person name="Pain A."/>
        </authorList>
    </citation>
    <scope>NUCLEOTIDE SEQUENCE</scope>
    <source>
        <strain evidence="6">Houghton</strain>
    </source>
</reference>
<evidence type="ECO:0000256" key="2">
    <source>
        <dbReference type="ARBA" id="ARBA00022448"/>
    </source>
</evidence>
<dbReference type="InterPro" id="IPR040122">
    <property type="entry name" value="Importin_beta"/>
</dbReference>
<dbReference type="SUPFAM" id="SSF48371">
    <property type="entry name" value="ARM repeat"/>
    <property type="match status" value="1"/>
</dbReference>
<dbReference type="EMBL" id="HG671877">
    <property type="protein sequence ID" value="CDI81877.1"/>
    <property type="molecule type" value="Genomic_DNA"/>
</dbReference>
<dbReference type="RefSeq" id="XP_013248552.1">
    <property type="nucleotide sequence ID" value="XM_013393098.1"/>
</dbReference>
<dbReference type="InterPro" id="IPR016024">
    <property type="entry name" value="ARM-type_fold"/>
</dbReference>
<keyword evidence="5" id="KW-0653">Protein transport</keyword>
<dbReference type="VEuPathDB" id="ToxoDB:EAH_00063690"/>
<dbReference type="OrthoDB" id="951172at2759"/>
<dbReference type="GO" id="GO:0006606">
    <property type="term" value="P:protein import into nucleus"/>
    <property type="evidence" value="ECO:0007669"/>
    <property type="project" value="InterPro"/>
</dbReference>
<evidence type="ECO:0000256" key="1">
    <source>
        <dbReference type="ARBA" id="ARBA00004496"/>
    </source>
</evidence>
<keyword evidence="7" id="KW-1185">Reference proteome</keyword>
<dbReference type="GO" id="GO:0005737">
    <property type="term" value="C:cytoplasm"/>
    <property type="evidence" value="ECO:0007669"/>
    <property type="project" value="UniProtKB-SubCell"/>
</dbReference>
<dbReference type="PANTHER" id="PTHR10527">
    <property type="entry name" value="IMPORTIN BETA"/>
    <property type="match status" value="1"/>
</dbReference>
<comment type="subcellular location">
    <subcellularLocation>
        <location evidence="1">Cytoplasm</location>
    </subcellularLocation>
</comment>
<dbReference type="AlphaFoldDB" id="U6GQL7"/>
<organism evidence="6 7">
    <name type="scientific">Eimeria acervulina</name>
    <name type="common">Coccidian parasite</name>
    <dbReference type="NCBI Taxonomy" id="5801"/>
    <lineage>
        <taxon>Eukaryota</taxon>
        <taxon>Sar</taxon>
        <taxon>Alveolata</taxon>
        <taxon>Apicomplexa</taxon>
        <taxon>Conoidasida</taxon>
        <taxon>Coccidia</taxon>
        <taxon>Eucoccidiorida</taxon>
        <taxon>Eimeriorina</taxon>
        <taxon>Eimeriidae</taxon>
        <taxon>Eimeria</taxon>
    </lineage>
</organism>
<protein>
    <submittedName>
        <fullName evidence="6">GD13948, related</fullName>
    </submittedName>
</protein>
<keyword evidence="4" id="KW-0677">Repeat</keyword>
<sequence>FAPYAPTALALCQQRIAETLQQIEAAERGDTDAWPDRDTLECSLDVLSSVAESLGEQLLPLLQQQQQLLLLLERCCSDKSPSVLQSALALVGDLAKHCAVVPRPEVIFPLLQQHLLHGSISVVNNAGWALGELSLRVSPEVLSPFAVPLSSLLICIIHKQDMHKALLQNVAITLGRLAGVCPSALSPLLPDFLSRWCVLSRTTKNDADKAGAFRGYAADAAVAARGIGCMLRVYY</sequence>
<keyword evidence="3" id="KW-0963">Cytoplasm</keyword>
<evidence type="ECO:0000313" key="7">
    <source>
        <dbReference type="Proteomes" id="UP000018050"/>
    </source>
</evidence>
<reference evidence="6" key="2">
    <citation type="submission" date="2013-10" db="EMBL/GenBank/DDBJ databases">
        <authorList>
            <person name="Aslett M."/>
        </authorList>
    </citation>
    <scope>NUCLEOTIDE SEQUENCE</scope>
    <source>
        <strain evidence="6">Houghton</strain>
    </source>
</reference>
<dbReference type="Gene3D" id="1.25.10.10">
    <property type="entry name" value="Leucine-rich Repeat Variant"/>
    <property type="match status" value="1"/>
</dbReference>
<dbReference type="Proteomes" id="UP000018050">
    <property type="component" value="Unassembled WGS sequence"/>
</dbReference>
<gene>
    <name evidence="6" type="ORF">EAH_00063690</name>
</gene>
<proteinExistence type="predicted"/>
<keyword evidence="2" id="KW-0813">Transport</keyword>
<dbReference type="InterPro" id="IPR011989">
    <property type="entry name" value="ARM-like"/>
</dbReference>
<evidence type="ECO:0000256" key="3">
    <source>
        <dbReference type="ARBA" id="ARBA00022490"/>
    </source>
</evidence>
<name>U6GQL7_EIMAC</name>
<evidence type="ECO:0000256" key="5">
    <source>
        <dbReference type="ARBA" id="ARBA00022927"/>
    </source>
</evidence>
<evidence type="ECO:0000256" key="4">
    <source>
        <dbReference type="ARBA" id="ARBA00022737"/>
    </source>
</evidence>
<accession>U6GQL7</accession>
<evidence type="ECO:0000313" key="6">
    <source>
        <dbReference type="EMBL" id="CDI81877.1"/>
    </source>
</evidence>
<feature type="non-terminal residue" evidence="6">
    <location>
        <position position="1"/>
    </location>
</feature>
<dbReference type="GeneID" id="25274439"/>